<feature type="region of interest" description="Disordered" evidence="1">
    <location>
        <begin position="1"/>
        <end position="21"/>
    </location>
</feature>
<protein>
    <submittedName>
        <fullName evidence="2">Uncharacterized protein</fullName>
    </submittedName>
</protein>
<dbReference type="AlphaFoldDB" id="A0A2I0L384"/>
<name>A0A2I0L384_PUNGR</name>
<sequence length="90" mass="9928">MTQDVEMKDHPTPSHSVSSAVPTTLQHLKEIALLIETGSYSKEVRRIARAVRLTIALRKKLTAPVISSFLDHSLGQGSEAYGRLSVYLPK</sequence>
<organism evidence="2 3">
    <name type="scientific">Punica granatum</name>
    <name type="common">Pomegranate</name>
    <dbReference type="NCBI Taxonomy" id="22663"/>
    <lineage>
        <taxon>Eukaryota</taxon>
        <taxon>Viridiplantae</taxon>
        <taxon>Streptophyta</taxon>
        <taxon>Embryophyta</taxon>
        <taxon>Tracheophyta</taxon>
        <taxon>Spermatophyta</taxon>
        <taxon>Magnoliopsida</taxon>
        <taxon>eudicotyledons</taxon>
        <taxon>Gunneridae</taxon>
        <taxon>Pentapetalae</taxon>
        <taxon>rosids</taxon>
        <taxon>malvids</taxon>
        <taxon>Myrtales</taxon>
        <taxon>Lythraceae</taxon>
        <taxon>Punica</taxon>
    </lineage>
</organism>
<dbReference type="Proteomes" id="UP000233551">
    <property type="component" value="Unassembled WGS sequence"/>
</dbReference>
<keyword evidence="3" id="KW-1185">Reference proteome</keyword>
<evidence type="ECO:0000313" key="2">
    <source>
        <dbReference type="EMBL" id="PKI75152.1"/>
    </source>
</evidence>
<feature type="non-terminal residue" evidence="2">
    <location>
        <position position="90"/>
    </location>
</feature>
<evidence type="ECO:0000256" key="1">
    <source>
        <dbReference type="SAM" id="MobiDB-lite"/>
    </source>
</evidence>
<evidence type="ECO:0000313" key="3">
    <source>
        <dbReference type="Proteomes" id="UP000233551"/>
    </source>
</evidence>
<comment type="caution">
    <text evidence="2">The sequence shown here is derived from an EMBL/GenBank/DDBJ whole genome shotgun (WGS) entry which is preliminary data.</text>
</comment>
<dbReference type="STRING" id="22663.A0A2I0L384"/>
<reference evidence="2 3" key="1">
    <citation type="submission" date="2017-11" db="EMBL/GenBank/DDBJ databases">
        <title>De-novo sequencing of pomegranate (Punica granatum L.) genome.</title>
        <authorList>
            <person name="Akparov Z."/>
            <person name="Amiraslanov A."/>
            <person name="Hajiyeva S."/>
            <person name="Abbasov M."/>
            <person name="Kaur K."/>
            <person name="Hamwieh A."/>
            <person name="Solovyev V."/>
            <person name="Salamov A."/>
            <person name="Braich B."/>
            <person name="Kosarev P."/>
            <person name="Mahmoud A."/>
            <person name="Hajiyev E."/>
            <person name="Babayeva S."/>
            <person name="Izzatullayeva V."/>
            <person name="Mammadov A."/>
            <person name="Mammadov A."/>
            <person name="Sharifova S."/>
            <person name="Ojaghi J."/>
            <person name="Eynullazada K."/>
            <person name="Bayramov B."/>
            <person name="Abdulazimova A."/>
            <person name="Shahmuradov I."/>
        </authorList>
    </citation>
    <scope>NUCLEOTIDE SEQUENCE [LARGE SCALE GENOMIC DNA]</scope>
    <source>
        <strain evidence="3">cv. AG2017</strain>
        <tissue evidence="2">Leaf</tissue>
    </source>
</reference>
<feature type="compositionally biased region" description="Basic and acidic residues" evidence="1">
    <location>
        <begin position="1"/>
        <end position="12"/>
    </location>
</feature>
<accession>A0A2I0L384</accession>
<proteinExistence type="predicted"/>
<gene>
    <name evidence="2" type="ORF">CRG98_004487</name>
</gene>
<dbReference type="EMBL" id="PGOL01000185">
    <property type="protein sequence ID" value="PKI75152.1"/>
    <property type="molecule type" value="Genomic_DNA"/>
</dbReference>